<evidence type="ECO:0000256" key="2">
    <source>
        <dbReference type="ARBA" id="ARBA00022679"/>
    </source>
</evidence>
<comment type="similarity">
    <text evidence="1">Belongs to the UDP-glycosyltransferase family.</text>
</comment>
<protein>
    <submittedName>
        <fullName evidence="3">Flavonoid glucosyltransferase, family GT1</fullName>
    </submittedName>
</protein>
<dbReference type="InterPro" id="IPR002213">
    <property type="entry name" value="UDP_glucos_trans"/>
</dbReference>
<comment type="caution">
    <text evidence="3">The sequence shown here is derived from an EMBL/GenBank/DDBJ whole genome shotgun (WGS) entry which is preliminary data.</text>
</comment>
<evidence type="ECO:0000313" key="4">
    <source>
        <dbReference type="Proteomes" id="UP000036987"/>
    </source>
</evidence>
<dbReference type="SUPFAM" id="SSF53756">
    <property type="entry name" value="UDP-Glycosyltransferase/glycogen phosphorylase"/>
    <property type="match status" value="1"/>
</dbReference>
<accession>A0A0K9P104</accession>
<dbReference type="PANTHER" id="PTHR48047">
    <property type="entry name" value="GLYCOSYLTRANSFERASE"/>
    <property type="match status" value="1"/>
</dbReference>
<dbReference type="CDD" id="cd03784">
    <property type="entry name" value="GT1_Gtf-like"/>
    <property type="match status" value="1"/>
</dbReference>
<gene>
    <name evidence="3" type="ORF">ZOSMA_4G02120</name>
</gene>
<name>A0A0K9P104_ZOSMR</name>
<dbReference type="Proteomes" id="UP000036987">
    <property type="component" value="Unassembled WGS sequence"/>
</dbReference>
<dbReference type="STRING" id="29655.A0A0K9P104"/>
<dbReference type="PANTHER" id="PTHR48047:SF182">
    <property type="entry name" value="GLYCOSYLTRANSFERASE"/>
    <property type="match status" value="1"/>
</dbReference>
<dbReference type="OMA" id="TINEGRC"/>
<dbReference type="GO" id="GO:0035251">
    <property type="term" value="F:UDP-glucosyltransferase activity"/>
    <property type="evidence" value="ECO:0000318"/>
    <property type="project" value="GO_Central"/>
</dbReference>
<proteinExistence type="inferred from homology"/>
<sequence>MVDLGIVIAQRGNNRVSIIITPFNLTRLQTTIDFINRSGLPIDFIPLRFPTKELGFPKGCESVDVLPTKNLLLNFHQFYKGHAMLVEQLEAYIRQRQQNNPSIPTIIITDFMNSWTRRISDNLNIFRFGFCIVSCFTWHLREIFQQYDHNSDGDLVVPDVDHRIKLILPKGFVLGSSQDQEYIRSDIKDLENSVDGILVNTFYELEPIFVEKRSGRDSRKVIKCFNDDMRNGVEEWLRKDGLEERTKTRSVIIRGWALQLMIISHASIGALFTHCGGNSTLKGITAGIPMIAWPFKGNQFPNMTFITQVAKTAIGIDIDEESVYSPNYTVKSDTITKAIQRVMNGGEEGEERRKRALDLKDVAKSAFDVAGSSHTNMSLFLTQIFNKV</sequence>
<organism evidence="3 4">
    <name type="scientific">Zostera marina</name>
    <name type="common">Eelgrass</name>
    <dbReference type="NCBI Taxonomy" id="29655"/>
    <lineage>
        <taxon>Eukaryota</taxon>
        <taxon>Viridiplantae</taxon>
        <taxon>Streptophyta</taxon>
        <taxon>Embryophyta</taxon>
        <taxon>Tracheophyta</taxon>
        <taxon>Spermatophyta</taxon>
        <taxon>Magnoliopsida</taxon>
        <taxon>Liliopsida</taxon>
        <taxon>Zosteraceae</taxon>
        <taxon>Zostera</taxon>
    </lineage>
</organism>
<evidence type="ECO:0000256" key="1">
    <source>
        <dbReference type="ARBA" id="ARBA00009995"/>
    </source>
</evidence>
<evidence type="ECO:0000313" key="3">
    <source>
        <dbReference type="EMBL" id="KMZ61922.1"/>
    </source>
</evidence>
<reference evidence="4" key="1">
    <citation type="journal article" date="2016" name="Nature">
        <title>The genome of the seagrass Zostera marina reveals angiosperm adaptation to the sea.</title>
        <authorList>
            <person name="Olsen J.L."/>
            <person name="Rouze P."/>
            <person name="Verhelst B."/>
            <person name="Lin Y.-C."/>
            <person name="Bayer T."/>
            <person name="Collen J."/>
            <person name="Dattolo E."/>
            <person name="De Paoli E."/>
            <person name="Dittami S."/>
            <person name="Maumus F."/>
            <person name="Michel G."/>
            <person name="Kersting A."/>
            <person name="Lauritano C."/>
            <person name="Lohaus R."/>
            <person name="Toepel M."/>
            <person name="Tonon T."/>
            <person name="Vanneste K."/>
            <person name="Amirebrahimi M."/>
            <person name="Brakel J."/>
            <person name="Bostroem C."/>
            <person name="Chovatia M."/>
            <person name="Grimwood J."/>
            <person name="Jenkins J.W."/>
            <person name="Jueterbock A."/>
            <person name="Mraz A."/>
            <person name="Stam W.T."/>
            <person name="Tice H."/>
            <person name="Bornberg-Bauer E."/>
            <person name="Green P.J."/>
            <person name="Pearson G.A."/>
            <person name="Procaccini G."/>
            <person name="Duarte C.M."/>
            <person name="Schmutz J."/>
            <person name="Reusch T.B.H."/>
            <person name="Van de Peer Y."/>
        </authorList>
    </citation>
    <scope>NUCLEOTIDE SEQUENCE [LARGE SCALE GENOMIC DNA]</scope>
    <source>
        <strain evidence="4">cv. Finnish</strain>
    </source>
</reference>
<dbReference type="EMBL" id="LFYR01001430">
    <property type="protein sequence ID" value="KMZ61922.1"/>
    <property type="molecule type" value="Genomic_DNA"/>
</dbReference>
<dbReference type="Gene3D" id="3.40.50.2000">
    <property type="entry name" value="Glycogen Phosphorylase B"/>
    <property type="match status" value="3"/>
</dbReference>
<keyword evidence="4" id="KW-1185">Reference proteome</keyword>
<dbReference type="Pfam" id="PF00201">
    <property type="entry name" value="UDPGT"/>
    <property type="match status" value="1"/>
</dbReference>
<dbReference type="AlphaFoldDB" id="A0A0K9P104"/>
<keyword evidence="2 3" id="KW-0808">Transferase</keyword>
<dbReference type="OrthoDB" id="5835829at2759"/>